<reference evidence="1 2" key="1">
    <citation type="submission" date="2014-08" db="EMBL/GenBank/DDBJ databases">
        <title>Porphyromonas cangingivalis strain:COT-109_OH1386 Genome sequencing.</title>
        <authorList>
            <person name="Wallis C."/>
            <person name="Deusch O."/>
            <person name="O'Flynn C."/>
            <person name="Davis I."/>
            <person name="Jospin G."/>
            <person name="Darling A.E."/>
            <person name="Coil D.A."/>
            <person name="Alexiev A."/>
            <person name="Horsfall A."/>
            <person name="Kirkwood N."/>
            <person name="Harris S."/>
            <person name="Eisen J.A."/>
        </authorList>
    </citation>
    <scope>NUCLEOTIDE SEQUENCE [LARGE SCALE GENOMIC DNA]</scope>
    <source>
        <strain evidence="2">COT-109 OH1386</strain>
    </source>
</reference>
<accession>A0A0A2EQ80</accession>
<dbReference type="AlphaFoldDB" id="A0A0A2EQ80"/>
<keyword evidence="2" id="KW-1185">Reference proteome</keyword>
<protein>
    <submittedName>
        <fullName evidence="1">Uncharacterized protein</fullName>
    </submittedName>
</protein>
<dbReference type="RefSeq" id="WP_036852818.1">
    <property type="nucleotide sequence ID" value="NZ_JQJD01000060.1"/>
</dbReference>
<dbReference type="Proteomes" id="UP000030125">
    <property type="component" value="Unassembled WGS sequence"/>
</dbReference>
<dbReference type="EMBL" id="JQJD01000060">
    <property type="protein sequence ID" value="KGN78519.1"/>
    <property type="molecule type" value="Genomic_DNA"/>
</dbReference>
<sequence>MKYLLIFSQNGQETPLVLFDNMEAARAFVRQIPGYRMTEEEGEDYSFTYETFSPDALPDHIEIEQNGNRVPVSRFMFRDKEDVEILWRELPDMSEPDQGLVDGQTLVDAYVIPNEEVERYISRREEVFLRVSALLKGRGCDVDRSFRGSEDGEAVIYRRSGEEDWHFLTHMDPCFVDEAPEDEHEFEAWVDDLF</sequence>
<name>A0A0A2EQ80_PORCN</name>
<evidence type="ECO:0000313" key="1">
    <source>
        <dbReference type="EMBL" id="KGN78519.1"/>
    </source>
</evidence>
<gene>
    <name evidence="1" type="ORF">HQ35_09910</name>
</gene>
<evidence type="ECO:0000313" key="2">
    <source>
        <dbReference type="Proteomes" id="UP000030125"/>
    </source>
</evidence>
<dbReference type="STRING" id="36874.HQ34_06550"/>
<organism evidence="1 2">
    <name type="scientific">Porphyromonas cangingivalis</name>
    <dbReference type="NCBI Taxonomy" id="36874"/>
    <lineage>
        <taxon>Bacteria</taxon>
        <taxon>Pseudomonadati</taxon>
        <taxon>Bacteroidota</taxon>
        <taxon>Bacteroidia</taxon>
        <taxon>Bacteroidales</taxon>
        <taxon>Porphyromonadaceae</taxon>
        <taxon>Porphyromonas</taxon>
    </lineage>
</organism>
<proteinExistence type="predicted"/>
<dbReference type="OrthoDB" id="363015at2"/>
<dbReference type="eggNOG" id="ENOG502Z8KQ">
    <property type="taxonomic scope" value="Bacteria"/>
</dbReference>
<comment type="caution">
    <text evidence="1">The sequence shown here is derived from an EMBL/GenBank/DDBJ whole genome shotgun (WGS) entry which is preliminary data.</text>
</comment>